<gene>
    <name evidence="1" type="ORF">Rmf_15960</name>
</gene>
<keyword evidence="2" id="KW-1185">Reference proteome</keyword>
<evidence type="ECO:0000313" key="1">
    <source>
        <dbReference type="EMBL" id="BDG71667.1"/>
    </source>
</evidence>
<reference evidence="1 2" key="1">
    <citation type="journal article" date="2016" name="Microbes Environ.">
        <title>Phylogenetically diverse aerobic anoxygenic phototrophic bacteria isolated from epilithic biofilms in Tama river, Japan.</title>
        <authorList>
            <person name="Hirose S."/>
            <person name="Matsuura K."/>
            <person name="Haruta S."/>
        </authorList>
    </citation>
    <scope>NUCLEOTIDE SEQUENCE [LARGE SCALE GENOMIC DNA]</scope>
    <source>
        <strain evidence="1 2">S08</strain>
    </source>
</reference>
<dbReference type="EMBL" id="AP025637">
    <property type="protein sequence ID" value="BDG71667.1"/>
    <property type="molecule type" value="Genomic_DNA"/>
</dbReference>
<name>A0ABM7Y1I8_9PROT</name>
<protein>
    <recommendedName>
        <fullName evidence="3">Transmembrane anchor protein</fullName>
    </recommendedName>
</protein>
<evidence type="ECO:0008006" key="3">
    <source>
        <dbReference type="Google" id="ProtNLM"/>
    </source>
</evidence>
<evidence type="ECO:0000313" key="2">
    <source>
        <dbReference type="Proteomes" id="UP000831327"/>
    </source>
</evidence>
<proteinExistence type="predicted"/>
<sequence>MYNTDLPTRAELPSSKQLLRSTAIAAAAAVAILITVVLPAEYGIDPTGVGRPLGLTEMGELKMQLAAEAAADRAPPAATPGPRSSLPGAIFAGLFIRPAAAQTALPAVAARTDETIITLRPNQGIEVKLDMRSGARVNFNWTATGPVNYDMHGEPPTAGRNSTYSYRNGRGSSGEQGELIARFDGTHGWFWRNRSDRDLTVTLRTSGDYARIIRP</sequence>
<dbReference type="Proteomes" id="UP000831327">
    <property type="component" value="Chromosome"/>
</dbReference>
<dbReference type="RefSeq" id="WP_244458915.1">
    <property type="nucleotide sequence ID" value="NZ_AP025637.1"/>
</dbReference>
<organism evidence="1 2">
    <name type="scientific">Roseomonas fluvialis</name>
    <dbReference type="NCBI Taxonomy" id="1750527"/>
    <lineage>
        <taxon>Bacteria</taxon>
        <taxon>Pseudomonadati</taxon>
        <taxon>Pseudomonadota</taxon>
        <taxon>Alphaproteobacteria</taxon>
        <taxon>Acetobacterales</taxon>
        <taxon>Roseomonadaceae</taxon>
        <taxon>Roseomonas</taxon>
    </lineage>
</organism>
<accession>A0ABM7Y1I8</accession>